<protein>
    <submittedName>
        <fullName evidence="1">Uncharacterized protein</fullName>
    </submittedName>
</protein>
<organism evidence="1 4">
    <name type="scientific">Adineta ricciae</name>
    <name type="common">Rotifer</name>
    <dbReference type="NCBI Taxonomy" id="249248"/>
    <lineage>
        <taxon>Eukaryota</taxon>
        <taxon>Metazoa</taxon>
        <taxon>Spiralia</taxon>
        <taxon>Gnathifera</taxon>
        <taxon>Rotifera</taxon>
        <taxon>Eurotatoria</taxon>
        <taxon>Bdelloidea</taxon>
        <taxon>Adinetida</taxon>
        <taxon>Adinetidae</taxon>
        <taxon>Adineta</taxon>
    </lineage>
</organism>
<proteinExistence type="predicted"/>
<dbReference type="AlphaFoldDB" id="A0A815U161"/>
<keyword evidence="3" id="KW-1185">Reference proteome</keyword>
<reference evidence="1" key="1">
    <citation type="submission" date="2021-02" db="EMBL/GenBank/DDBJ databases">
        <authorList>
            <person name="Nowell W R."/>
        </authorList>
    </citation>
    <scope>NUCLEOTIDE SEQUENCE</scope>
</reference>
<accession>A0A815U161</accession>
<dbReference type="EMBL" id="CAJNOR010005602">
    <property type="protein sequence ID" value="CAF1569349.1"/>
    <property type="molecule type" value="Genomic_DNA"/>
</dbReference>
<evidence type="ECO:0000313" key="1">
    <source>
        <dbReference type="EMBL" id="CAF1509560.1"/>
    </source>
</evidence>
<name>A0A815U161_ADIRI</name>
<dbReference type="EMBL" id="CAJNOJ010000684">
    <property type="protein sequence ID" value="CAF1509560.1"/>
    <property type="molecule type" value="Genomic_DNA"/>
</dbReference>
<evidence type="ECO:0000313" key="4">
    <source>
        <dbReference type="Proteomes" id="UP000663852"/>
    </source>
</evidence>
<gene>
    <name evidence="1" type="ORF">EDS130_LOCUS43152</name>
    <name evidence="2" type="ORF">XAT740_LOCUS44327</name>
</gene>
<dbReference type="Proteomes" id="UP000663828">
    <property type="component" value="Unassembled WGS sequence"/>
</dbReference>
<evidence type="ECO:0000313" key="2">
    <source>
        <dbReference type="EMBL" id="CAF1569349.1"/>
    </source>
</evidence>
<dbReference type="Proteomes" id="UP000663852">
    <property type="component" value="Unassembled WGS sequence"/>
</dbReference>
<evidence type="ECO:0000313" key="3">
    <source>
        <dbReference type="Proteomes" id="UP000663828"/>
    </source>
</evidence>
<dbReference type="OrthoDB" id="9991011at2759"/>
<comment type="caution">
    <text evidence="1">The sequence shown here is derived from an EMBL/GenBank/DDBJ whole genome shotgun (WGS) entry which is preliminary data.</text>
</comment>
<sequence>MRKIVRRLNKIDHLPISSASESINQWVENTKNGIQDSINRIFPKSDWQQAVRMNEIRNEDLSMENFHLNNTRICKHLCRDLKAYLDGSAVQEALETGVDTNGHYGDSSQNTKNVDYIPSLEKICVDTHLKQWINHGELAGQYQNAALTHYGSTDPVGYSRFILTSLTIIRFMHHKLCEDNILKRLNAHSIRIFGVTKSKRYDIKHVNAFGVYYAAEIDKQNKIQEVQQAKQRYTHLMDSIRGLSCACTYSYGYRTKFQRDSALAVIFEPQMPSEIRCYRELFWQFLNRPKLNPSSMIHRWLNASPHGTKLSPYYHGPEKWLAQQPLKVFLFENRLEVRISPTQPIEIEKEHRMLTPQLNHSDYKQLQFAIDSTGFIENDVIAKLSDCSLEIQSKEFVEFGSF</sequence>